<accession>A0A449A637</accession>
<dbReference type="InterPro" id="IPR038087">
    <property type="entry name" value="RNAP_delta_N_dom_sf"/>
</dbReference>
<reference evidence="1 2" key="1">
    <citation type="submission" date="2019-01" db="EMBL/GenBank/DDBJ databases">
        <authorList>
            <consortium name="Pathogen Informatics"/>
        </authorList>
    </citation>
    <scope>NUCLEOTIDE SEQUENCE [LARGE SCALE GENOMIC DNA]</scope>
    <source>
        <strain evidence="1 2">NCTC10166</strain>
    </source>
</reference>
<keyword evidence="2" id="KW-1185">Reference proteome</keyword>
<dbReference type="Proteomes" id="UP000289440">
    <property type="component" value="Chromosome"/>
</dbReference>
<gene>
    <name evidence="1" type="ORF">NCTC10166_00668</name>
</gene>
<dbReference type="EMBL" id="LR214951">
    <property type="protein sequence ID" value="VEU59689.1"/>
    <property type="molecule type" value="Genomic_DNA"/>
</dbReference>
<dbReference type="Gene3D" id="1.10.10.1250">
    <property type="entry name" value="RNA polymerase, subunit delta, N-terminal domain"/>
    <property type="match status" value="1"/>
</dbReference>
<organism evidence="1 2">
    <name type="scientific">Mesomycoplasma neurolyticum</name>
    <dbReference type="NCBI Taxonomy" id="2120"/>
    <lineage>
        <taxon>Bacteria</taxon>
        <taxon>Bacillati</taxon>
        <taxon>Mycoplasmatota</taxon>
        <taxon>Mycoplasmoidales</taxon>
        <taxon>Metamycoplasmataceae</taxon>
        <taxon>Mesomycoplasma</taxon>
    </lineage>
</organism>
<proteinExistence type="predicted"/>
<dbReference type="AlphaFoldDB" id="A0A449A637"/>
<name>A0A449A637_9BACT</name>
<dbReference type="NCBIfam" id="NF045964">
    <property type="entry name" value="RNAP_delt_plasma"/>
    <property type="match status" value="1"/>
</dbReference>
<protein>
    <recommendedName>
        <fullName evidence="3">RNAP delta factor</fullName>
    </recommendedName>
</protein>
<dbReference type="KEGG" id="mnu:NCTC10166_00668"/>
<dbReference type="RefSeq" id="WP_129720062.1">
    <property type="nucleotide sequence ID" value="NZ_LR214951.1"/>
</dbReference>
<evidence type="ECO:0000313" key="2">
    <source>
        <dbReference type="Proteomes" id="UP000289440"/>
    </source>
</evidence>
<dbReference type="OrthoDB" id="399771at2"/>
<evidence type="ECO:0008006" key="3">
    <source>
        <dbReference type="Google" id="ProtNLM"/>
    </source>
</evidence>
<evidence type="ECO:0000313" key="1">
    <source>
        <dbReference type="EMBL" id="VEU59689.1"/>
    </source>
</evidence>
<sequence length="88" mass="10521">MNNNNYKIINLAVEILQKNESLEFYEIFDYVKKHLFSIWSEDEKVRTNSETNALIEKKMGELYKLLTVDRHFIKNNDGTWTLNKHAVK</sequence>